<dbReference type="OrthoDB" id="426293at2759"/>
<dbReference type="VEuPathDB" id="TrichDB:TVAGG3_0711850"/>
<dbReference type="InParanoid" id="A2DIB0"/>
<dbReference type="EMBL" id="DS113203">
    <property type="protein sequence ID" value="EAY19906.1"/>
    <property type="molecule type" value="Genomic_DNA"/>
</dbReference>
<dbReference type="AlphaFoldDB" id="A2DIB0"/>
<evidence type="ECO:0000313" key="4">
    <source>
        <dbReference type="Proteomes" id="UP000001542"/>
    </source>
</evidence>
<gene>
    <name evidence="3" type="ORF">TVAG_130140</name>
</gene>
<dbReference type="SMART" id="SM00248">
    <property type="entry name" value="ANK"/>
    <property type="match status" value="5"/>
</dbReference>
<dbReference type="eggNOG" id="KOG0504">
    <property type="taxonomic scope" value="Eukaryota"/>
</dbReference>
<dbReference type="Gene3D" id="1.25.40.20">
    <property type="entry name" value="Ankyrin repeat-containing domain"/>
    <property type="match status" value="1"/>
</dbReference>
<dbReference type="PANTHER" id="PTHR24123">
    <property type="entry name" value="ANKYRIN REPEAT-CONTAINING"/>
    <property type="match status" value="1"/>
</dbReference>
<reference evidence="3" key="1">
    <citation type="submission" date="2006-10" db="EMBL/GenBank/DDBJ databases">
        <authorList>
            <person name="Amadeo P."/>
            <person name="Zhao Q."/>
            <person name="Wortman J."/>
            <person name="Fraser-Liggett C."/>
            <person name="Carlton J."/>
        </authorList>
    </citation>
    <scope>NUCLEOTIDE SEQUENCE</scope>
    <source>
        <strain evidence="3">G3</strain>
    </source>
</reference>
<dbReference type="STRING" id="5722.A2DIB0"/>
<dbReference type="VEuPathDB" id="TrichDB:TVAG_130140"/>
<organism evidence="3 4">
    <name type="scientific">Trichomonas vaginalis (strain ATCC PRA-98 / G3)</name>
    <dbReference type="NCBI Taxonomy" id="412133"/>
    <lineage>
        <taxon>Eukaryota</taxon>
        <taxon>Metamonada</taxon>
        <taxon>Parabasalia</taxon>
        <taxon>Trichomonadida</taxon>
        <taxon>Trichomonadidae</taxon>
        <taxon>Trichomonas</taxon>
    </lineage>
</organism>
<evidence type="ECO:0000256" key="1">
    <source>
        <dbReference type="ARBA" id="ARBA00022737"/>
    </source>
</evidence>
<name>A2DIB0_TRIV3</name>
<keyword evidence="1" id="KW-0677">Repeat</keyword>
<dbReference type="InterPro" id="IPR051165">
    <property type="entry name" value="Multifunctional_ANK_Repeat"/>
</dbReference>
<dbReference type="InterPro" id="IPR002110">
    <property type="entry name" value="Ankyrin_rpt"/>
</dbReference>
<dbReference type="Proteomes" id="UP000001542">
    <property type="component" value="Unassembled WGS sequence"/>
</dbReference>
<keyword evidence="4" id="KW-1185">Reference proteome</keyword>
<proteinExistence type="predicted"/>
<sequence length="478" mass="54004">MVVLKINEFGSEKVANSFIKTISENTDLIQPIIHEILSLIAIRPDTIQPFISVFKLMFQDLEDDSPITTFRKNLFSACFKSAPSYRKKIPHFNFLREMMKADIFSIKDIGNKIAKFPSSQGNTYFSLLLYFAPELSAHRKTTYSNCLEKLSQCSNIESSLQNLGNSYAKLVQDKFLLLTDLINSGSGPSQLSEAIFKDKSIYLEQIIDTTEKGDKPINKLPIEINEFLTKNPYIIEYAAYFGAVECIDYLLSLGVPPNQATKYAVAAGRLDVLEHLIGRSCSADKVVATALATYRFDLLPKLKEIFGEEIFHIQLECALYKFTRKGNYIAMMYILSLGVDINVYDVAHCTPVIYAANEGNLTTVKFLQELGANMLLADITDWNPLHFAARGGFIEIFQFLLTLPGFNINMKTGCGDTPLLIAAENEKYDLVYFLLEQEEIDLDSKNIKGQEYIDLIKDPEAKAKIDQIIKKKHEFVLN</sequence>
<protein>
    <submittedName>
        <fullName evidence="3">Uncharacterized protein</fullName>
    </submittedName>
</protein>
<dbReference type="SUPFAM" id="SSF48403">
    <property type="entry name" value="Ankyrin repeat"/>
    <property type="match status" value="1"/>
</dbReference>
<evidence type="ECO:0000313" key="3">
    <source>
        <dbReference type="EMBL" id="EAY19906.1"/>
    </source>
</evidence>
<dbReference type="RefSeq" id="XP_001580892.1">
    <property type="nucleotide sequence ID" value="XM_001580842.1"/>
</dbReference>
<dbReference type="KEGG" id="tva:5465436"/>
<dbReference type="Pfam" id="PF12796">
    <property type="entry name" value="Ank_2"/>
    <property type="match status" value="1"/>
</dbReference>
<dbReference type="SMR" id="A2DIB0"/>
<dbReference type="InterPro" id="IPR036770">
    <property type="entry name" value="Ankyrin_rpt-contain_sf"/>
</dbReference>
<evidence type="ECO:0000256" key="2">
    <source>
        <dbReference type="ARBA" id="ARBA00023043"/>
    </source>
</evidence>
<keyword evidence="2" id="KW-0040">ANK repeat</keyword>
<dbReference type="PANTHER" id="PTHR24123:SF33">
    <property type="entry name" value="PROTEIN HOS4"/>
    <property type="match status" value="1"/>
</dbReference>
<accession>A2DIB0</accession>
<reference evidence="3" key="2">
    <citation type="journal article" date="2007" name="Science">
        <title>Draft genome sequence of the sexually transmitted pathogen Trichomonas vaginalis.</title>
        <authorList>
            <person name="Carlton J.M."/>
            <person name="Hirt R.P."/>
            <person name="Silva J.C."/>
            <person name="Delcher A.L."/>
            <person name="Schatz M."/>
            <person name="Zhao Q."/>
            <person name="Wortman J.R."/>
            <person name="Bidwell S.L."/>
            <person name="Alsmark U.C.M."/>
            <person name="Besteiro S."/>
            <person name="Sicheritz-Ponten T."/>
            <person name="Noel C.J."/>
            <person name="Dacks J.B."/>
            <person name="Foster P.G."/>
            <person name="Simillion C."/>
            <person name="Van de Peer Y."/>
            <person name="Miranda-Saavedra D."/>
            <person name="Barton G.J."/>
            <person name="Westrop G.D."/>
            <person name="Mueller S."/>
            <person name="Dessi D."/>
            <person name="Fiori P.L."/>
            <person name="Ren Q."/>
            <person name="Paulsen I."/>
            <person name="Zhang H."/>
            <person name="Bastida-Corcuera F.D."/>
            <person name="Simoes-Barbosa A."/>
            <person name="Brown M.T."/>
            <person name="Hayes R.D."/>
            <person name="Mukherjee M."/>
            <person name="Okumura C.Y."/>
            <person name="Schneider R."/>
            <person name="Smith A.J."/>
            <person name="Vanacova S."/>
            <person name="Villalvazo M."/>
            <person name="Haas B.J."/>
            <person name="Pertea M."/>
            <person name="Feldblyum T.V."/>
            <person name="Utterback T.R."/>
            <person name="Shu C.L."/>
            <person name="Osoegawa K."/>
            <person name="de Jong P.J."/>
            <person name="Hrdy I."/>
            <person name="Horvathova L."/>
            <person name="Zubacova Z."/>
            <person name="Dolezal P."/>
            <person name="Malik S.B."/>
            <person name="Logsdon J.M. Jr."/>
            <person name="Henze K."/>
            <person name="Gupta A."/>
            <person name="Wang C.C."/>
            <person name="Dunne R.L."/>
            <person name="Upcroft J.A."/>
            <person name="Upcroft P."/>
            <person name="White O."/>
            <person name="Salzberg S.L."/>
            <person name="Tang P."/>
            <person name="Chiu C.-H."/>
            <person name="Lee Y.-S."/>
            <person name="Embley T.M."/>
            <person name="Coombs G.H."/>
            <person name="Mottram J.C."/>
            <person name="Tachezy J."/>
            <person name="Fraser-Liggett C.M."/>
            <person name="Johnson P.J."/>
        </authorList>
    </citation>
    <scope>NUCLEOTIDE SEQUENCE [LARGE SCALE GENOMIC DNA]</scope>
    <source>
        <strain evidence="3">G3</strain>
    </source>
</reference>